<accession>A0A670Z5U1</accession>
<dbReference type="GO" id="GO:0005615">
    <property type="term" value="C:extracellular space"/>
    <property type="evidence" value="ECO:0007669"/>
    <property type="project" value="TreeGrafter"/>
</dbReference>
<proteinExistence type="predicted"/>
<dbReference type="GO" id="GO:0002474">
    <property type="term" value="P:antigen processing and presentation of peptide antigen via MHC class I"/>
    <property type="evidence" value="ECO:0007669"/>
    <property type="project" value="UniProtKB-KW"/>
</dbReference>
<feature type="domain" description="Ig-like" evidence="10">
    <location>
        <begin position="137"/>
        <end position="230"/>
    </location>
</feature>
<dbReference type="InterPro" id="IPR003006">
    <property type="entry name" value="Ig/MHC_CS"/>
</dbReference>
<dbReference type="GeneTree" id="ENSGT01150000286995"/>
<reference evidence="11" key="2">
    <citation type="submission" date="2025-09" db="UniProtKB">
        <authorList>
            <consortium name="Ensembl"/>
        </authorList>
    </citation>
    <scope>IDENTIFICATION</scope>
</reference>
<organism evidence="11 12">
    <name type="scientific">Pseudonaja textilis</name>
    <name type="common">Eastern brown snake</name>
    <dbReference type="NCBI Taxonomy" id="8673"/>
    <lineage>
        <taxon>Eukaryota</taxon>
        <taxon>Metazoa</taxon>
        <taxon>Chordata</taxon>
        <taxon>Craniata</taxon>
        <taxon>Vertebrata</taxon>
        <taxon>Euteleostomi</taxon>
        <taxon>Lepidosauria</taxon>
        <taxon>Squamata</taxon>
        <taxon>Bifurcata</taxon>
        <taxon>Unidentata</taxon>
        <taxon>Episquamata</taxon>
        <taxon>Toxicofera</taxon>
        <taxon>Serpentes</taxon>
        <taxon>Colubroidea</taxon>
        <taxon>Elapidae</taxon>
        <taxon>Hydrophiinae</taxon>
        <taxon>Pseudonaja</taxon>
    </lineage>
</organism>
<dbReference type="InterPro" id="IPR013783">
    <property type="entry name" value="Ig-like_fold"/>
</dbReference>
<evidence type="ECO:0000256" key="6">
    <source>
        <dbReference type="ARBA" id="ARBA00022989"/>
    </source>
</evidence>
<dbReference type="InterPro" id="IPR003597">
    <property type="entry name" value="Ig_C1-set"/>
</dbReference>
<evidence type="ECO:0000256" key="7">
    <source>
        <dbReference type="ARBA" id="ARBA00023136"/>
    </source>
</evidence>
<keyword evidence="5" id="KW-0391">Immunity</keyword>
<keyword evidence="2" id="KW-0490">MHC I</keyword>
<dbReference type="GO" id="GO:0006955">
    <property type="term" value="P:immune response"/>
    <property type="evidence" value="ECO:0007669"/>
    <property type="project" value="TreeGrafter"/>
</dbReference>
<evidence type="ECO:0000256" key="9">
    <source>
        <dbReference type="ARBA" id="ARBA00023180"/>
    </source>
</evidence>
<sequence length="263" mass="30160">KWGQKDFCLTAAILPAVLLPSRTASSSHSLLYFRHAVLLEGQPQFTEVTYLDGQPIQHYDSNTERMRPFPLWNEQLDDNHTLQCIEGCKLTADGEEIEIHQDAFDGKEMKGEKFHSKRAYLHGNCIQWLNRYLDMRPQRKELPIVKVTHQEVIDNLQALTCQAYGFYPKEISASWRKDGEIFNQTNSSMLIAPNSDGTFNARLSIQINPKERNLYRCHVEHVSSNDHTVTSGRGWVIRSDEKINSNSNADLVNGLTVLREIFV</sequence>
<dbReference type="InterPro" id="IPR036179">
    <property type="entry name" value="Ig-like_dom_sf"/>
</dbReference>
<evidence type="ECO:0000256" key="8">
    <source>
        <dbReference type="ARBA" id="ARBA00023157"/>
    </source>
</evidence>
<dbReference type="FunFam" id="2.60.40.10:FF:000204">
    <property type="entry name" value="Major histocompatibility complex, class I-related protein"/>
    <property type="match status" value="1"/>
</dbReference>
<evidence type="ECO:0000256" key="5">
    <source>
        <dbReference type="ARBA" id="ARBA00022859"/>
    </source>
</evidence>
<evidence type="ECO:0000313" key="12">
    <source>
        <dbReference type="Proteomes" id="UP000472273"/>
    </source>
</evidence>
<keyword evidence="7" id="KW-0472">Membrane</keyword>
<dbReference type="InterPro" id="IPR007110">
    <property type="entry name" value="Ig-like_dom"/>
</dbReference>
<evidence type="ECO:0000256" key="4">
    <source>
        <dbReference type="ARBA" id="ARBA00022729"/>
    </source>
</evidence>
<dbReference type="SUPFAM" id="SSF48726">
    <property type="entry name" value="Immunoglobulin"/>
    <property type="match status" value="1"/>
</dbReference>
<keyword evidence="4" id="KW-0732">Signal</keyword>
<evidence type="ECO:0000313" key="11">
    <source>
        <dbReference type="Ensembl" id="ENSPTXP00000019417.1"/>
    </source>
</evidence>
<evidence type="ECO:0000256" key="2">
    <source>
        <dbReference type="ARBA" id="ARBA00022451"/>
    </source>
</evidence>
<dbReference type="SMART" id="SM00407">
    <property type="entry name" value="IGc1"/>
    <property type="match status" value="1"/>
</dbReference>
<comment type="subcellular location">
    <subcellularLocation>
        <location evidence="1">Membrane</location>
        <topology evidence="1">Single-pass type I membrane protein</topology>
    </subcellularLocation>
</comment>
<name>A0A670Z5U1_PSETE</name>
<dbReference type="InterPro" id="IPR050208">
    <property type="entry name" value="MHC_class-I_related"/>
</dbReference>
<dbReference type="GO" id="GO:0042612">
    <property type="term" value="C:MHC class I protein complex"/>
    <property type="evidence" value="ECO:0007669"/>
    <property type="project" value="UniProtKB-KW"/>
</dbReference>
<reference evidence="11" key="1">
    <citation type="submission" date="2025-08" db="UniProtKB">
        <authorList>
            <consortium name="Ensembl"/>
        </authorList>
    </citation>
    <scope>IDENTIFICATION</scope>
</reference>
<keyword evidence="6" id="KW-1133">Transmembrane helix</keyword>
<evidence type="ECO:0000259" key="10">
    <source>
        <dbReference type="PROSITE" id="PS50835"/>
    </source>
</evidence>
<dbReference type="PROSITE" id="PS00290">
    <property type="entry name" value="IG_MHC"/>
    <property type="match status" value="1"/>
</dbReference>
<dbReference type="InterPro" id="IPR037055">
    <property type="entry name" value="MHC_I-like_Ag-recog_sf"/>
</dbReference>
<dbReference type="InterPro" id="IPR011162">
    <property type="entry name" value="MHC_I/II-like_Ag-recog"/>
</dbReference>
<dbReference type="Pfam" id="PF07654">
    <property type="entry name" value="C1-set"/>
    <property type="match status" value="1"/>
</dbReference>
<keyword evidence="12" id="KW-1185">Reference proteome</keyword>
<protein>
    <recommendedName>
        <fullName evidence="10">Ig-like domain-containing protein</fullName>
    </recommendedName>
</protein>
<dbReference type="PANTHER" id="PTHR16675">
    <property type="entry name" value="MHC CLASS I-RELATED"/>
    <property type="match status" value="1"/>
</dbReference>
<keyword evidence="8" id="KW-1015">Disulfide bond</keyword>
<evidence type="ECO:0000256" key="3">
    <source>
        <dbReference type="ARBA" id="ARBA00022692"/>
    </source>
</evidence>
<evidence type="ECO:0000256" key="1">
    <source>
        <dbReference type="ARBA" id="ARBA00004479"/>
    </source>
</evidence>
<dbReference type="PROSITE" id="PS50835">
    <property type="entry name" value="IG_LIKE"/>
    <property type="match status" value="1"/>
</dbReference>
<keyword evidence="3" id="KW-0812">Transmembrane</keyword>
<dbReference type="Gene3D" id="2.60.40.10">
    <property type="entry name" value="Immunoglobulins"/>
    <property type="match status" value="1"/>
</dbReference>
<dbReference type="Ensembl" id="ENSPTXT00000020007.1">
    <property type="protein sequence ID" value="ENSPTXP00000019417.1"/>
    <property type="gene ID" value="ENSPTXG00000013409.1"/>
</dbReference>
<dbReference type="GO" id="GO:0009897">
    <property type="term" value="C:external side of plasma membrane"/>
    <property type="evidence" value="ECO:0007669"/>
    <property type="project" value="TreeGrafter"/>
</dbReference>
<dbReference type="PANTHER" id="PTHR16675:SF242">
    <property type="entry name" value="MAJOR HISTOCOMPATIBILITY COMPLEX CLASS I-RELATED GENE PROTEIN"/>
    <property type="match status" value="1"/>
</dbReference>
<dbReference type="SUPFAM" id="SSF54452">
    <property type="entry name" value="MHC antigen-recognition domain"/>
    <property type="match status" value="1"/>
</dbReference>
<dbReference type="AlphaFoldDB" id="A0A670Z5U1"/>
<dbReference type="Gene3D" id="3.30.500.10">
    <property type="entry name" value="MHC class I-like antigen recognition-like"/>
    <property type="match status" value="2"/>
</dbReference>
<dbReference type="Proteomes" id="UP000472273">
    <property type="component" value="Unplaced"/>
</dbReference>
<keyword evidence="9" id="KW-0325">Glycoprotein</keyword>